<accession>A0ABN6KUL7</accession>
<evidence type="ECO:0000259" key="1">
    <source>
        <dbReference type="Pfam" id="PF04264"/>
    </source>
</evidence>
<dbReference type="InterPro" id="IPR007372">
    <property type="entry name" value="Lipid/polyisoprenoid-bd_YceI"/>
</dbReference>
<gene>
    <name evidence="2" type="ORF">GENT11_11640</name>
</gene>
<evidence type="ECO:0000313" key="3">
    <source>
        <dbReference type="Proteomes" id="UP001319865"/>
    </source>
</evidence>
<evidence type="ECO:0000313" key="2">
    <source>
        <dbReference type="EMBL" id="BDB52852.1"/>
    </source>
</evidence>
<dbReference type="Gene3D" id="2.40.128.110">
    <property type="entry name" value="Lipid/polyisoprenoid-binding, YceI-like"/>
    <property type="match status" value="1"/>
</dbReference>
<keyword evidence="3" id="KW-1185">Reference proteome</keyword>
<reference evidence="2 3" key="2">
    <citation type="journal article" date="2022" name="Microorganisms">
        <title>Complete Genome Sequences of Two Flavobacterium ammonificans Strains and a Flavobacterium ammoniigenes Strain of Ammonifying Bacterioplankton Isolated from Surface River Water.</title>
        <authorList>
            <person name="Suda W."/>
            <person name="Ogata Y."/>
            <person name="Shindo C."/>
            <person name="Watanabe K."/>
        </authorList>
    </citation>
    <scope>NUCLEOTIDE SEQUENCE [LARGE SCALE GENOMIC DNA]</scope>
    <source>
        <strain evidence="2 3">GENT11</strain>
    </source>
</reference>
<feature type="domain" description="Lipid/polyisoprenoid-binding YceI-like" evidence="1">
    <location>
        <begin position="11"/>
        <end position="159"/>
    </location>
</feature>
<reference evidence="2 3" key="1">
    <citation type="journal article" date="2022" name="Int. J. Syst. Evol. Microbiol.">
        <title>Flavobacterium ammonificans sp. nov. and Flavobacterium ammoniigenes sp. nov., ammonifying bacteria isolated from surface river water.</title>
        <authorList>
            <person name="Watanabe K."/>
            <person name="Kitamura T."/>
            <person name="Ogata Y."/>
            <person name="Shindo C."/>
            <person name="Suda W."/>
        </authorList>
    </citation>
    <scope>NUCLEOTIDE SEQUENCE [LARGE SCALE GENOMIC DNA]</scope>
    <source>
        <strain evidence="2 3">GENT11</strain>
    </source>
</reference>
<protein>
    <recommendedName>
        <fullName evidence="1">Lipid/polyisoprenoid-binding YceI-like domain-containing protein</fullName>
    </recommendedName>
</protein>
<dbReference type="Pfam" id="PF04264">
    <property type="entry name" value="YceI"/>
    <property type="match status" value="1"/>
</dbReference>
<sequence>MAQKKLETTSGKVFFEASVPLFEEISAVNNAVNCTLNLKDNSIVFFLKIKDFKFKRDLMHTHFNEIYLESDKYPRASFKGVVPNFDLDKISPEGTFLKINGTIKIHGVSKPITVSGIFKKTKNQLQVTADFILNTDDFEIKIPSMILPKISKKVQTHLECSLQ</sequence>
<dbReference type="SUPFAM" id="SSF101874">
    <property type="entry name" value="YceI-like"/>
    <property type="match status" value="1"/>
</dbReference>
<dbReference type="Proteomes" id="UP001319865">
    <property type="component" value="Chromosome"/>
</dbReference>
<organism evidence="2 3">
    <name type="scientific">Flavobacterium ammonificans</name>
    <dbReference type="NCBI Taxonomy" id="1751056"/>
    <lineage>
        <taxon>Bacteria</taxon>
        <taxon>Pseudomonadati</taxon>
        <taxon>Bacteroidota</taxon>
        <taxon>Flavobacteriia</taxon>
        <taxon>Flavobacteriales</taxon>
        <taxon>Flavobacteriaceae</taxon>
        <taxon>Flavobacterium</taxon>
    </lineage>
</organism>
<dbReference type="InterPro" id="IPR036761">
    <property type="entry name" value="TTHA0802/YceI-like_sf"/>
</dbReference>
<proteinExistence type="predicted"/>
<name>A0ABN6KUL7_9FLAO</name>
<dbReference type="EMBL" id="AP025183">
    <property type="protein sequence ID" value="BDB52852.1"/>
    <property type="molecule type" value="Genomic_DNA"/>
</dbReference>